<dbReference type="EMBL" id="JSAB01000038">
    <property type="protein sequence ID" value="RNF31924.1"/>
    <property type="molecule type" value="Genomic_DNA"/>
</dbReference>
<dbReference type="Pfam" id="PF00703">
    <property type="entry name" value="Glyco_hydro_2"/>
    <property type="match status" value="1"/>
</dbReference>
<dbReference type="PROSITE" id="PS51257">
    <property type="entry name" value="PROKAR_LIPOPROTEIN"/>
    <property type="match status" value="1"/>
</dbReference>
<dbReference type="PROSITE" id="PS00608">
    <property type="entry name" value="GLYCOSYL_HYDROL_F2_2"/>
    <property type="match status" value="1"/>
</dbReference>
<dbReference type="SUPFAM" id="SSF49785">
    <property type="entry name" value="Galactose-binding domain-like"/>
    <property type="match status" value="1"/>
</dbReference>
<protein>
    <submittedName>
        <fullName evidence="8">Beta-glucuronidase</fullName>
    </submittedName>
</protein>
<dbReference type="InterPro" id="IPR017853">
    <property type="entry name" value="GH"/>
</dbReference>
<keyword evidence="9" id="KW-1185">Reference proteome</keyword>
<keyword evidence="4" id="KW-0732">Signal</keyword>
<proteinExistence type="inferred from homology"/>
<evidence type="ECO:0000256" key="2">
    <source>
        <dbReference type="ARBA" id="ARBA00022801"/>
    </source>
</evidence>
<gene>
    <name evidence="8" type="ORF">NM04_04445</name>
</gene>
<organism evidence="8 9">
    <name type="scientific">Massilia aurea</name>
    <dbReference type="NCBI Taxonomy" id="373040"/>
    <lineage>
        <taxon>Bacteria</taxon>
        <taxon>Pseudomonadati</taxon>
        <taxon>Pseudomonadota</taxon>
        <taxon>Betaproteobacteria</taxon>
        <taxon>Burkholderiales</taxon>
        <taxon>Oxalobacteraceae</taxon>
        <taxon>Telluria group</taxon>
        <taxon>Massilia</taxon>
    </lineage>
</organism>
<keyword evidence="3" id="KW-0326">Glycosidase</keyword>
<evidence type="ECO:0000259" key="7">
    <source>
        <dbReference type="Pfam" id="PF02837"/>
    </source>
</evidence>
<dbReference type="InterPro" id="IPR013783">
    <property type="entry name" value="Ig-like_fold"/>
</dbReference>
<evidence type="ECO:0000256" key="3">
    <source>
        <dbReference type="ARBA" id="ARBA00023295"/>
    </source>
</evidence>
<comment type="caution">
    <text evidence="8">The sequence shown here is derived from an EMBL/GenBank/DDBJ whole genome shotgun (WGS) entry which is preliminary data.</text>
</comment>
<dbReference type="Gene3D" id="2.60.120.260">
    <property type="entry name" value="Galactose-binding domain-like"/>
    <property type="match status" value="1"/>
</dbReference>
<dbReference type="PANTHER" id="PTHR42732">
    <property type="entry name" value="BETA-GALACTOSIDASE"/>
    <property type="match status" value="1"/>
</dbReference>
<dbReference type="SUPFAM" id="SSF51445">
    <property type="entry name" value="(Trans)glycosidases"/>
    <property type="match status" value="1"/>
</dbReference>
<dbReference type="PANTHER" id="PTHR42732:SF1">
    <property type="entry name" value="BETA-MANNOSIDASE"/>
    <property type="match status" value="1"/>
</dbReference>
<feature type="domain" description="Glycoside hydrolase family 2 immunoglobulin-like beta-sandwich" evidence="5">
    <location>
        <begin position="225"/>
        <end position="313"/>
    </location>
</feature>
<feature type="signal peptide" evidence="4">
    <location>
        <begin position="1"/>
        <end position="24"/>
    </location>
</feature>
<evidence type="ECO:0000259" key="6">
    <source>
        <dbReference type="Pfam" id="PF02836"/>
    </source>
</evidence>
<evidence type="ECO:0000256" key="1">
    <source>
        <dbReference type="ARBA" id="ARBA00007401"/>
    </source>
</evidence>
<evidence type="ECO:0000256" key="4">
    <source>
        <dbReference type="SAM" id="SignalP"/>
    </source>
</evidence>
<reference evidence="8" key="1">
    <citation type="submission" date="2014-10" db="EMBL/GenBank/DDBJ databases">
        <title>Massilia sp. genome.</title>
        <authorList>
            <person name="Xu B."/>
            <person name="Dai L."/>
            <person name="Huang Z."/>
        </authorList>
    </citation>
    <scope>NUCLEOTIDE SEQUENCE [LARGE SCALE GENOMIC DNA]</scope>
    <source>
        <strain evidence="8">CFS-1</strain>
    </source>
</reference>
<dbReference type="Proteomes" id="UP000283254">
    <property type="component" value="Unassembled WGS sequence"/>
</dbReference>
<dbReference type="InterPro" id="IPR036156">
    <property type="entry name" value="Beta-gal/glucu_dom_sf"/>
</dbReference>
<dbReference type="InterPro" id="IPR006102">
    <property type="entry name" value="Ig-like_GH2"/>
</dbReference>
<dbReference type="OrthoDB" id="53299at2"/>
<evidence type="ECO:0000313" key="8">
    <source>
        <dbReference type="EMBL" id="RNF31924.1"/>
    </source>
</evidence>
<feature type="chain" id="PRO_5019277237" evidence="4">
    <location>
        <begin position="25"/>
        <end position="615"/>
    </location>
</feature>
<dbReference type="InterPro" id="IPR023232">
    <property type="entry name" value="Glyco_hydro_2_AS"/>
</dbReference>
<comment type="similarity">
    <text evidence="1">Belongs to the glycosyl hydrolase 2 family.</text>
</comment>
<name>A0A422QPG9_9BURK</name>
<dbReference type="Gene3D" id="2.60.40.10">
    <property type="entry name" value="Immunoglobulins"/>
    <property type="match status" value="1"/>
</dbReference>
<dbReference type="PRINTS" id="PR00132">
    <property type="entry name" value="GLHYDRLASE2"/>
</dbReference>
<accession>A0A422QPG9</accession>
<dbReference type="AlphaFoldDB" id="A0A422QPG9"/>
<dbReference type="Gene3D" id="3.20.20.80">
    <property type="entry name" value="Glycosidases"/>
    <property type="match status" value="1"/>
</dbReference>
<dbReference type="InterPro" id="IPR006101">
    <property type="entry name" value="Glyco_hydro_2"/>
</dbReference>
<dbReference type="InterPro" id="IPR006104">
    <property type="entry name" value="Glyco_hydro_2_N"/>
</dbReference>
<feature type="domain" description="Glycoside hydrolase family 2 catalytic" evidence="6">
    <location>
        <begin position="315"/>
        <end position="550"/>
    </location>
</feature>
<feature type="domain" description="Glycosyl hydrolases family 2 sugar binding" evidence="7">
    <location>
        <begin position="46"/>
        <end position="221"/>
    </location>
</feature>
<dbReference type="InterPro" id="IPR051913">
    <property type="entry name" value="GH2_Domain-Containing"/>
</dbReference>
<keyword evidence="2" id="KW-0378">Hydrolase</keyword>
<dbReference type="GO" id="GO:0005975">
    <property type="term" value="P:carbohydrate metabolic process"/>
    <property type="evidence" value="ECO:0007669"/>
    <property type="project" value="InterPro"/>
</dbReference>
<dbReference type="RefSeq" id="WP_123068339.1">
    <property type="nucleotide sequence ID" value="NZ_JSAB01000038.1"/>
</dbReference>
<dbReference type="InterPro" id="IPR006103">
    <property type="entry name" value="Glyco_hydro_2_cat"/>
</dbReference>
<evidence type="ECO:0000259" key="5">
    <source>
        <dbReference type="Pfam" id="PF00703"/>
    </source>
</evidence>
<dbReference type="SUPFAM" id="SSF49303">
    <property type="entry name" value="beta-Galactosidase/glucuronidase domain"/>
    <property type="match status" value="1"/>
</dbReference>
<sequence length="615" mass="68590">MKKLITAFWILIGALACQPALAQAAPADSLRPAFLLTGALHRDSQDLSGQWTYSKDLYRTGLTDINGWVAKSRMQRARDVDVAAVEAKGGVDFYEFDMDRGPLINVPGAWNAAAAELRYYDGLIWFQRKFDARPEAGKRTFLRFEAVNYRAYVYLNGKEVGRHEGGFTPFVLEVTDALRAGDNRLVVGVDSSHDAQSIPTQITDWDLYGGITRKVSLVTTPATFIDDATLTLRSDGRIAGEVQLQGPQAANQAVTVAIGALGTARATTDANGRALLELPAPKGLERWTPEKPTLYDVRFSASGDQVRDRMGFRTIAVKGNQILLNGKPLFLRGISLHEEEFGPNPARNMTEQASRALLHEIKHGLNGNYVRLSHYPHSETTVRLADEMGLLVWSEIPVYWTVDWDNPAVLRKALVMQAETIYRDRNRASVILWSVGNETPVSPSRTRFHGAMADNVRALDPTRLVSAALLVERKGDVLEIQDPLIDKLDVLAVNVYAGWYGPDTLDGIAKLRWNVPGERPLILSEFGADALAGHRGQGLKKFTEEYQAEYYRKTLAMAEGIPTLRGLSPWILKDFRSPRREHPVFQNGWNRKGILSETGVRKQAFDVLSDYYRRK</sequence>
<dbReference type="GO" id="GO:0004553">
    <property type="term" value="F:hydrolase activity, hydrolyzing O-glycosyl compounds"/>
    <property type="evidence" value="ECO:0007669"/>
    <property type="project" value="InterPro"/>
</dbReference>
<evidence type="ECO:0000313" key="9">
    <source>
        <dbReference type="Proteomes" id="UP000283254"/>
    </source>
</evidence>
<dbReference type="InterPro" id="IPR008979">
    <property type="entry name" value="Galactose-bd-like_sf"/>
</dbReference>
<dbReference type="Pfam" id="PF02836">
    <property type="entry name" value="Glyco_hydro_2_C"/>
    <property type="match status" value="1"/>
</dbReference>
<dbReference type="Pfam" id="PF02837">
    <property type="entry name" value="Glyco_hydro_2_N"/>
    <property type="match status" value="1"/>
</dbReference>